<accession>A0ABM5KMS1</accession>
<dbReference type="Gene3D" id="1.10.287.1490">
    <property type="match status" value="1"/>
</dbReference>
<feature type="region of interest" description="Disordered" evidence="2">
    <location>
        <begin position="2226"/>
        <end position="2254"/>
    </location>
</feature>
<feature type="region of interest" description="Disordered" evidence="2">
    <location>
        <begin position="1939"/>
        <end position="1961"/>
    </location>
</feature>
<feature type="region of interest" description="Disordered" evidence="2">
    <location>
        <begin position="3069"/>
        <end position="3122"/>
    </location>
</feature>
<feature type="compositionally biased region" description="Basic and acidic residues" evidence="2">
    <location>
        <begin position="2690"/>
        <end position="2705"/>
    </location>
</feature>
<evidence type="ECO:0000313" key="3">
    <source>
        <dbReference type="EnsemblMetazoa" id="XP_050511468.1"/>
    </source>
</evidence>
<feature type="region of interest" description="Disordered" evidence="2">
    <location>
        <begin position="1"/>
        <end position="249"/>
    </location>
</feature>
<evidence type="ECO:0000256" key="1">
    <source>
        <dbReference type="SAM" id="Coils"/>
    </source>
</evidence>
<feature type="compositionally biased region" description="Basic and acidic residues" evidence="2">
    <location>
        <begin position="2972"/>
        <end position="2985"/>
    </location>
</feature>
<feature type="compositionally biased region" description="Polar residues" evidence="2">
    <location>
        <begin position="34"/>
        <end position="51"/>
    </location>
</feature>
<protein>
    <recommendedName>
        <fullName evidence="5">Centromere-associated protein E-like</fullName>
    </recommendedName>
</protein>
<feature type="compositionally biased region" description="Basic and acidic residues" evidence="2">
    <location>
        <begin position="71"/>
        <end position="116"/>
    </location>
</feature>
<feature type="compositionally biased region" description="Basic and acidic residues" evidence="2">
    <location>
        <begin position="7"/>
        <end position="16"/>
    </location>
</feature>
<feature type="region of interest" description="Disordered" evidence="2">
    <location>
        <begin position="2749"/>
        <end position="2828"/>
    </location>
</feature>
<feature type="compositionally biased region" description="Polar residues" evidence="2">
    <location>
        <begin position="174"/>
        <end position="197"/>
    </location>
</feature>
<reference evidence="3" key="1">
    <citation type="submission" date="2025-05" db="UniProtKB">
        <authorList>
            <consortium name="EnsemblMetazoa"/>
        </authorList>
    </citation>
    <scope>IDENTIFICATION</scope>
</reference>
<feature type="compositionally biased region" description="Polar residues" evidence="2">
    <location>
        <begin position="2013"/>
        <end position="2022"/>
    </location>
</feature>
<feature type="region of interest" description="Disordered" evidence="2">
    <location>
        <begin position="2607"/>
        <end position="2633"/>
    </location>
</feature>
<feature type="region of interest" description="Disordered" evidence="2">
    <location>
        <begin position="2289"/>
        <end position="2329"/>
    </location>
</feature>
<keyword evidence="4" id="KW-1185">Reference proteome</keyword>
<feature type="region of interest" description="Disordered" evidence="2">
    <location>
        <begin position="785"/>
        <end position="845"/>
    </location>
</feature>
<feature type="coiled-coil region" evidence="1">
    <location>
        <begin position="486"/>
        <end position="785"/>
    </location>
</feature>
<dbReference type="EnsemblMetazoa" id="XM_050655511.1">
    <property type="protein sequence ID" value="XP_050511468.1"/>
    <property type="gene ID" value="LOC114328697"/>
</dbReference>
<organism evidence="3 4">
    <name type="scientific">Diabrotica virgifera virgifera</name>
    <name type="common">western corn rootworm</name>
    <dbReference type="NCBI Taxonomy" id="50390"/>
    <lineage>
        <taxon>Eukaryota</taxon>
        <taxon>Metazoa</taxon>
        <taxon>Ecdysozoa</taxon>
        <taxon>Arthropoda</taxon>
        <taxon>Hexapoda</taxon>
        <taxon>Insecta</taxon>
        <taxon>Pterygota</taxon>
        <taxon>Neoptera</taxon>
        <taxon>Endopterygota</taxon>
        <taxon>Coleoptera</taxon>
        <taxon>Polyphaga</taxon>
        <taxon>Cucujiformia</taxon>
        <taxon>Chrysomeloidea</taxon>
        <taxon>Chrysomelidae</taxon>
        <taxon>Galerucinae</taxon>
        <taxon>Diabroticina</taxon>
        <taxon>Diabroticites</taxon>
        <taxon>Diabrotica</taxon>
    </lineage>
</organism>
<feature type="compositionally biased region" description="Basic and acidic residues" evidence="2">
    <location>
        <begin position="785"/>
        <end position="801"/>
    </location>
</feature>
<feature type="compositionally biased region" description="Basic and acidic residues" evidence="2">
    <location>
        <begin position="1600"/>
        <end position="1624"/>
    </location>
</feature>
<evidence type="ECO:0008006" key="5">
    <source>
        <dbReference type="Google" id="ProtNLM"/>
    </source>
</evidence>
<dbReference type="RefSeq" id="XP_050511468.1">
    <property type="nucleotide sequence ID" value="XM_050655511.1"/>
</dbReference>
<feature type="region of interest" description="Disordered" evidence="2">
    <location>
        <begin position="1702"/>
        <end position="1721"/>
    </location>
</feature>
<sequence length="3122" mass="352496">MGLLDEVFAKKKEPARIRPVKNTPTKKVPDKSSRTTTTEKSASQPSGSSIFDSLKRVHGALSPSSKHRSTQKQDVKKSKTSTEIKTVDKDRDKDKIKDRDKIKSKEKEKDTGEGKRTWFRSPSKSNLRKEPIKSSTSSLNVGAGAQKVTSSGVDPKKKRPATGVFSDANVTFRKGQNTKIDGQTIGDNLSRASSVTNLDAEPKVAKGAKPRKSSSRDRIDKIGESRKNDKKGITRNNNQLDSGENPYHSVDSLSEEELLHLRKQLQEMAQEKTNLALQLGEQKGQLNILQKEIQKLKSFKEESNIQLEHLTEENTALRNRLRDVAHSPLSDNEKQQLLFDSHRHHSSAPASIATNIIDDNNGADTTCTTPDWDKHSSSNVSEVSVACLQDKINQMQETHYSTNEELQATLQELTDLQRQLTELQQENERLNEEKTLMFDSLCRQTERLNDSRSEVESLKQLLYQEKDDTGQFETAVEREQKLVDLLKSAQEEREGLLVKLEQLNNELQEARSGIIDKDEQIGQLRDRVRTLECTLDAKHAEHKLLDQELAQAKDQCSGKQIEINRLTDLLDNARTKINELEQDRALSDKSELDELLDNARKEKDTLESEVAHLKEQLAISKNEIEKLREQVSILQEECKVTRNNAKTTQSDLEYKCEKLVKEKNGLNEQLQEFQEALNEVQVQSQCQLEDKRQLSAVLSETQRNLSEAERKNIILESEVDELKKQRAEENEEWEKFQDDLLTSVRVANDFKTEAQQELQRMILENKQYRDRERQLKAEIDKLKGGTLDSTDKENLEMDLLVKRPNRRGRERPRQNSGNASSSSKSDKTTPPPSQANTVRRRENRSLKAKRLKTLSVEEEMLLKSLNSYHADIDKTIPDEFLTEEQKVIRKLKIIYEDDYLKVKPVAPKPKNQLAISKPLLDSVLTNPKLMAILKNPKVKTIEDMASFEKEAPEIRNIIRDIDRAARGKSEEFTRSEKRISLVGRSMSMDQVHEMENLNKNLRLYRTVETEDLTEENSPTIEHRVSSLVPSDSVSNFNKRYSDFSLVVKETIPENIFNQNVKYSTLERIVKTIPKNVPESKLSHEQRFAVKLLAALEERKNTLKKNDKAKSLPISKPTEESVLRNPKLKEIIYDPDIKEVRRKSESYAFTPIVEETLRPYKSYDNIMFTFDEKRRRVNMYNTPSETSSDTFSSAEFNVDASEVGPYESFSGPWRPPPPTPKPPRNVEFITFSKQSSVEQKETASPRPNSVEVLVTIHKVSSDNEMNKPGATKMTEVEMDKRKTKERSPDLDSLVYNDTIKKNPKEIKKDVKYVVKVSSDKEINKPDFTKMAELEVNKRKTKERSPDLDSLVYNDTIKKKPKDIKAEELKVDLLQDKIKKLTNREKLEQTSKKNMLEAETSTDNYHEIDNNVIYPPPLHFATVETVDIAPIESYNSLEYNDTFKRPIQRGKSFSENETDQTAAVTDTDETIKNITEKFNTIHKLIQEDKRFMDKSIEKELGKDDIGNMEESVVLRDKSDVHKNTVEYVTGPEVSNSTEIEQISDDILDGRPPQSPYDYRDILKENRFGVTSPLNYRMSYKDVVKEIKNRFSVNEQEFSSNKKSSDEADHGSRPVSEEIQVRRSKSSIDKEMEHIFEHYLKTRVSQIIKQTESKPQSDPELQVEASMVTSTPIEKSVEADLEEPQTLEIKRISLLSRSYNSSENIANSETEDHCSSSYGLQTPEANKSNESEIFDYSKLSPKELTFSDDSYFELKDGSAKRIVAFEDSVQTKESVERAQDSDTKNIAIEENAAQVVVVRDNNTVQPIEISEQIAKAVHDETKEPVEYTQDNSTNNIAIEENAAQIAIVTDNDTVQAIKISEQVAKAVHDETKEPAECIQDNTTKDIAIEENAAQIAIVTDNNTVQPIEIIEQITKADENDGLTNVGTVEDQEKVTSNLEAQTVKHTEPERNIRGSSSNALNTNVSTSSVSEDIVAEDDSVGQFAELVENVPDIINIIQEHPRRQHDSYEGQKESFDPQTCDTTPTNEVIVDDIDKNKDKASSPIYTITDIKYIKPLVANFILNDVQTATLSLESSNTSSADNQHGEIREEIDNKISPIPDFKITPGEDLPHPPDQFELTDEELNIIRRAKKQAVSRPVSGLNDQDLELIQSLSLTYLGNESVHTYNNDADNDQVTTEVDKAKQSPEIVEDDNELLKTTEDKVHPLISDTSHDDNKVIYTLSSGTVTVEPVIPKNLPKERSSVDADPQENLGSKSNASSLFEYDKTSVHKSKTLPIFKPDAADDLEAFLGTISTSRTGHGPNDQLRIKPDSSNQLKKDKIVPRKSKALPTSNPEAADDLEALLGAISTSRVVKGHKEKTPLKPGLRTRHLSPSKEDKLSPSKPEAFPVTKTNAADDLEALLGTISISRNKAPKKTLDKTGTNKASLENIDETVKMDIPSSDKKVPTQVAATKMIDSLNEVNDTVKDKTDLGKHRIIVDGSTDSGTNRVKLELINTEATKNPLDFDKPQIVTVQVDQDVNIENANTCAGIQANQEMDQNIQPISQKVVPGGDGETYNDEVKYLSETSGVLEPNQFKNVITESGTIKKRTERHTILLRNQHLDRKEVKSLSLEKDGDISSNNVSQRVRSRPKSDNLTDKRVKSFAQHFERLSKERPKKEPIYANINVLKNQRFMMSRHAESIEKKPLPVPRSRNHGSKDFDSLGDRRSTDSHEVMKNMSEHKNFSETKNPFVEEEVASSLATVLKVKGLPITTQVSSESSTQEKQESQSHVVTVSAKDEDNTEPAEVTKVETENQEETTEKPQLLSSVEKAQLWSSMEKPQDQREDSGEASSSYSVIAVTSTPEKLDLRIPSETQMHPIHESDASTLNLFNLEGIDSASIDGTDVGLYRSTTQEMNKKIGYDVTYLGELSDTDSYEDPKFLLKGDSQSKPKIIDFVPLDYATKSMFPNSSNIPEYQTLEREKVYHVLNSAPKSTVSKADIKQVDDVDDKPKNTNPFVEPEPNKSPEGATKLEGSIGQERSKSATDLNALPAKSQTKIDIQKRNIPLGSTSRSRSKIDLPKEIRNSTFSAAKKIFQELEAKNSPKHSSKDSETMRSSVNVPYLEKSEVSSSVHSSNKDELSPEEINEEI</sequence>
<feature type="compositionally biased region" description="Basic and acidic residues" evidence="2">
    <location>
        <begin position="1939"/>
        <end position="1949"/>
    </location>
</feature>
<feature type="region of interest" description="Disordered" evidence="2">
    <location>
        <begin position="1591"/>
        <end position="1624"/>
    </location>
</feature>
<dbReference type="PANTHER" id="PTHR45615:SF40">
    <property type="entry name" value="MYOSIN HEAVY CHAIN, NON-MUSCLE"/>
    <property type="match status" value="1"/>
</dbReference>
<feature type="coiled-coil region" evidence="1">
    <location>
        <begin position="258"/>
        <end position="327"/>
    </location>
</feature>
<feature type="coiled-coil region" evidence="1">
    <location>
        <begin position="403"/>
        <end position="440"/>
    </location>
</feature>
<evidence type="ECO:0000313" key="4">
    <source>
        <dbReference type="Proteomes" id="UP001652700"/>
    </source>
</evidence>
<proteinExistence type="predicted"/>
<feature type="compositionally biased region" description="Polar residues" evidence="2">
    <location>
        <begin position="1712"/>
        <end position="1721"/>
    </location>
</feature>
<feature type="compositionally biased region" description="Basic and acidic residues" evidence="2">
    <location>
        <begin position="3069"/>
        <end position="3086"/>
    </location>
</feature>
<evidence type="ECO:0000256" key="2">
    <source>
        <dbReference type="SAM" id="MobiDB-lite"/>
    </source>
</evidence>
<dbReference type="PANTHER" id="PTHR45615">
    <property type="entry name" value="MYOSIN HEAVY CHAIN, NON-MUSCLE"/>
    <property type="match status" value="1"/>
</dbReference>
<feature type="region of interest" description="Disordered" evidence="2">
    <location>
        <begin position="2349"/>
        <end position="2383"/>
    </location>
</feature>
<feature type="region of interest" description="Disordered" evidence="2">
    <location>
        <begin position="2969"/>
        <end position="3055"/>
    </location>
</feature>
<feature type="region of interest" description="Disordered" evidence="2">
    <location>
        <begin position="1998"/>
        <end position="2022"/>
    </location>
</feature>
<feature type="region of interest" description="Disordered" evidence="2">
    <location>
        <begin position="2676"/>
        <end position="2705"/>
    </location>
</feature>
<feature type="compositionally biased region" description="Basic and acidic residues" evidence="2">
    <location>
        <begin position="214"/>
        <end position="232"/>
    </location>
</feature>
<feature type="compositionally biased region" description="Basic and acidic residues" evidence="2">
    <location>
        <begin position="1998"/>
        <end position="2012"/>
    </location>
</feature>
<feature type="compositionally biased region" description="Polar residues" evidence="2">
    <location>
        <begin position="1950"/>
        <end position="1961"/>
    </location>
</feature>
<dbReference type="Proteomes" id="UP001652700">
    <property type="component" value="Unplaced"/>
</dbReference>
<dbReference type="GeneID" id="114328697"/>
<feature type="compositionally biased region" description="Basic and acidic residues" evidence="2">
    <location>
        <begin position="2301"/>
        <end position="2317"/>
    </location>
</feature>
<keyword evidence="1" id="KW-0175">Coiled coil</keyword>
<name>A0ABM5KMS1_DIAVI</name>